<name>A0A2U1T1A9_9MICO</name>
<dbReference type="InterPro" id="IPR037185">
    <property type="entry name" value="EmrE-like"/>
</dbReference>
<gene>
    <name evidence="8" type="ORF">DF220_07250</name>
</gene>
<keyword evidence="5 6" id="KW-0472">Membrane</keyword>
<dbReference type="Proteomes" id="UP000244978">
    <property type="component" value="Unassembled WGS sequence"/>
</dbReference>
<accession>A0A2U1T1A9</accession>
<feature type="transmembrane region" description="Helical" evidence="6">
    <location>
        <begin position="269"/>
        <end position="289"/>
    </location>
</feature>
<comment type="similarity">
    <text evidence="2">Belongs to the EamA transporter family.</text>
</comment>
<keyword evidence="4 6" id="KW-1133">Transmembrane helix</keyword>
<dbReference type="PANTHER" id="PTHR32322:SF2">
    <property type="entry name" value="EAMA DOMAIN-CONTAINING PROTEIN"/>
    <property type="match status" value="1"/>
</dbReference>
<comment type="subcellular location">
    <subcellularLocation>
        <location evidence="1">Membrane</location>
        <topology evidence="1">Multi-pass membrane protein</topology>
    </subcellularLocation>
</comment>
<proteinExistence type="inferred from homology"/>
<dbReference type="EMBL" id="QEEX01000001">
    <property type="protein sequence ID" value="PWB97645.1"/>
    <property type="molecule type" value="Genomic_DNA"/>
</dbReference>
<comment type="caution">
    <text evidence="8">The sequence shown here is derived from an EMBL/GenBank/DDBJ whole genome shotgun (WGS) entry which is preliminary data.</text>
</comment>
<reference evidence="9" key="1">
    <citation type="submission" date="2018-04" db="EMBL/GenBank/DDBJ databases">
        <authorList>
            <person name="Liu S."/>
            <person name="Wang Z."/>
            <person name="Li J."/>
        </authorList>
    </citation>
    <scope>NUCLEOTIDE SEQUENCE [LARGE SCALE GENOMIC DNA]</scope>
    <source>
        <strain evidence="9">S1194</strain>
    </source>
</reference>
<feature type="transmembrane region" description="Helical" evidence="6">
    <location>
        <begin position="35"/>
        <end position="53"/>
    </location>
</feature>
<dbReference type="SUPFAM" id="SSF103481">
    <property type="entry name" value="Multidrug resistance efflux transporter EmrE"/>
    <property type="match status" value="2"/>
</dbReference>
<dbReference type="InterPro" id="IPR050638">
    <property type="entry name" value="AA-Vitamin_Transporters"/>
</dbReference>
<sequence length="311" mass="33141">MSATAVQFVLLALIWGSSFLFMKVALTGVSFGQIAWSRAILGALVLGIVMIVARQRLPREPVVWAHFVVIAVTNCVIPHLAFAWAEQHVSSSIASIYNSFTPIATAVLAALVYKVEKLTGRRIVGVLLGIVGVIVIIAPWNIGALTGDVQGQLACLLAAISYGVAIGYIRRFISHREISGITVAFMNIGMAAAIMLVLTPLLAVGEVQLDFWVVGSLLLLGGLGTGLAYIWNIGIIRAWGPTMSSTVTYLIPVVGVLLGVIVLHERLSWHEPLGAVIVLAGILVTQGQLRVRRARTKPLESAAEGQRAEGP</sequence>
<protein>
    <submittedName>
        <fullName evidence="8">EamA family transporter</fullName>
    </submittedName>
</protein>
<feature type="domain" description="EamA" evidence="7">
    <location>
        <begin position="8"/>
        <end position="137"/>
    </location>
</feature>
<dbReference type="AlphaFoldDB" id="A0A2U1T1A9"/>
<evidence type="ECO:0000256" key="6">
    <source>
        <dbReference type="SAM" id="Phobius"/>
    </source>
</evidence>
<feature type="transmembrane region" description="Helical" evidence="6">
    <location>
        <begin position="211"/>
        <end position="231"/>
    </location>
</feature>
<organism evidence="8 9">
    <name type="scientific">Homoserinimonas hongtaonis</name>
    <dbReference type="NCBI Taxonomy" id="2079791"/>
    <lineage>
        <taxon>Bacteria</taxon>
        <taxon>Bacillati</taxon>
        <taxon>Actinomycetota</taxon>
        <taxon>Actinomycetes</taxon>
        <taxon>Micrococcales</taxon>
        <taxon>Microbacteriaceae</taxon>
        <taxon>Homoserinimonas</taxon>
    </lineage>
</organism>
<evidence type="ECO:0000259" key="7">
    <source>
        <dbReference type="Pfam" id="PF00892"/>
    </source>
</evidence>
<feature type="transmembrane region" description="Helical" evidence="6">
    <location>
        <begin position="243"/>
        <end position="263"/>
    </location>
</feature>
<keyword evidence="3 6" id="KW-0812">Transmembrane</keyword>
<evidence type="ECO:0000256" key="3">
    <source>
        <dbReference type="ARBA" id="ARBA00022692"/>
    </source>
</evidence>
<feature type="transmembrane region" description="Helical" evidence="6">
    <location>
        <begin position="62"/>
        <end position="84"/>
    </location>
</feature>
<dbReference type="Pfam" id="PF00892">
    <property type="entry name" value="EamA"/>
    <property type="match status" value="2"/>
</dbReference>
<feature type="transmembrane region" description="Helical" evidence="6">
    <location>
        <begin position="125"/>
        <end position="143"/>
    </location>
</feature>
<feature type="transmembrane region" description="Helical" evidence="6">
    <location>
        <begin position="181"/>
        <end position="205"/>
    </location>
</feature>
<keyword evidence="9" id="KW-1185">Reference proteome</keyword>
<dbReference type="GO" id="GO:0016020">
    <property type="term" value="C:membrane"/>
    <property type="evidence" value="ECO:0007669"/>
    <property type="project" value="UniProtKB-SubCell"/>
</dbReference>
<evidence type="ECO:0000313" key="8">
    <source>
        <dbReference type="EMBL" id="PWB97645.1"/>
    </source>
</evidence>
<evidence type="ECO:0000313" key="9">
    <source>
        <dbReference type="Proteomes" id="UP000244978"/>
    </source>
</evidence>
<feature type="transmembrane region" description="Helical" evidence="6">
    <location>
        <begin position="149"/>
        <end position="169"/>
    </location>
</feature>
<dbReference type="InterPro" id="IPR000620">
    <property type="entry name" value="EamA_dom"/>
</dbReference>
<feature type="domain" description="EamA" evidence="7">
    <location>
        <begin position="151"/>
        <end position="284"/>
    </location>
</feature>
<evidence type="ECO:0000256" key="1">
    <source>
        <dbReference type="ARBA" id="ARBA00004141"/>
    </source>
</evidence>
<evidence type="ECO:0000256" key="2">
    <source>
        <dbReference type="ARBA" id="ARBA00007362"/>
    </source>
</evidence>
<dbReference type="PANTHER" id="PTHR32322">
    <property type="entry name" value="INNER MEMBRANE TRANSPORTER"/>
    <property type="match status" value="1"/>
</dbReference>
<dbReference type="RefSeq" id="WP_108997550.1">
    <property type="nucleotide sequence ID" value="NZ_QEEX01000001.1"/>
</dbReference>
<evidence type="ECO:0000256" key="5">
    <source>
        <dbReference type="ARBA" id="ARBA00023136"/>
    </source>
</evidence>
<evidence type="ECO:0000256" key="4">
    <source>
        <dbReference type="ARBA" id="ARBA00022989"/>
    </source>
</evidence>
<feature type="transmembrane region" description="Helical" evidence="6">
    <location>
        <begin position="96"/>
        <end position="113"/>
    </location>
</feature>